<gene>
    <name evidence="1" type="ORF">D5S18_18740</name>
</gene>
<keyword evidence="2" id="KW-1185">Reference proteome</keyword>
<protein>
    <submittedName>
        <fullName evidence="1">Uncharacterized protein</fullName>
    </submittedName>
</protein>
<name>A0A3A4KEX8_9NOCA</name>
<comment type="caution">
    <text evidence="1">The sequence shown here is derived from an EMBL/GenBank/DDBJ whole genome shotgun (WGS) entry which is preliminary data.</text>
</comment>
<dbReference type="InterPro" id="IPR036390">
    <property type="entry name" value="WH_DNA-bd_sf"/>
</dbReference>
<organism evidence="1 2">
    <name type="scientific">Nocardia panacis</name>
    <dbReference type="NCBI Taxonomy" id="2340916"/>
    <lineage>
        <taxon>Bacteria</taxon>
        <taxon>Bacillati</taxon>
        <taxon>Actinomycetota</taxon>
        <taxon>Actinomycetes</taxon>
        <taxon>Mycobacteriales</taxon>
        <taxon>Nocardiaceae</taxon>
        <taxon>Nocardia</taxon>
    </lineage>
</organism>
<dbReference type="AlphaFoldDB" id="A0A3A4KEX8"/>
<accession>A0A3A4KEX8</accession>
<dbReference type="SUPFAM" id="SSF46785">
    <property type="entry name" value="Winged helix' DNA-binding domain"/>
    <property type="match status" value="1"/>
</dbReference>
<dbReference type="EMBL" id="QZFU01000020">
    <property type="protein sequence ID" value="RJO74192.1"/>
    <property type="molecule type" value="Genomic_DNA"/>
</dbReference>
<sequence>MLRLRDGGNVVAACALEILVMLGRLPGARTVGDISHITGYSIAATAAALDWLERRGSVRRVGAWAITAATRSELSTRPETFSYLQRVAVTALYRCGARTGDEIAWRAGESATDVHRVLAWLYRHRRLYHVTAYQLASKKEPASWDQ</sequence>
<dbReference type="Proteomes" id="UP000266677">
    <property type="component" value="Unassembled WGS sequence"/>
</dbReference>
<proteinExistence type="predicted"/>
<evidence type="ECO:0000313" key="1">
    <source>
        <dbReference type="EMBL" id="RJO74192.1"/>
    </source>
</evidence>
<reference evidence="1 2" key="1">
    <citation type="submission" date="2018-09" db="EMBL/GenBank/DDBJ databases">
        <title>YIM PH21274 draft genome.</title>
        <authorList>
            <person name="Miao C."/>
        </authorList>
    </citation>
    <scope>NUCLEOTIDE SEQUENCE [LARGE SCALE GENOMIC DNA]</scope>
    <source>
        <strain evidence="1 2">YIM PH 21724</strain>
    </source>
</reference>
<evidence type="ECO:0000313" key="2">
    <source>
        <dbReference type="Proteomes" id="UP000266677"/>
    </source>
</evidence>